<dbReference type="Gramene" id="mRNA:HanXRQr2_Chr11g0484491">
    <property type="protein sequence ID" value="mRNA:HanXRQr2_Chr11g0484491"/>
    <property type="gene ID" value="HanXRQr2_Chr11g0484491"/>
</dbReference>
<protein>
    <submittedName>
        <fullName evidence="2">Uncharacterized protein</fullName>
    </submittedName>
</protein>
<keyword evidence="3" id="KW-1185">Reference proteome</keyword>
<reference evidence="1 3" key="1">
    <citation type="journal article" date="2017" name="Nature">
        <title>The sunflower genome provides insights into oil metabolism, flowering and Asterid evolution.</title>
        <authorList>
            <person name="Badouin H."/>
            <person name="Gouzy J."/>
            <person name="Grassa C.J."/>
            <person name="Murat F."/>
            <person name="Staton S.E."/>
            <person name="Cottret L."/>
            <person name="Lelandais-Briere C."/>
            <person name="Owens G.L."/>
            <person name="Carrere S."/>
            <person name="Mayjonade B."/>
            <person name="Legrand L."/>
            <person name="Gill N."/>
            <person name="Kane N.C."/>
            <person name="Bowers J.E."/>
            <person name="Hubner S."/>
            <person name="Bellec A."/>
            <person name="Berard A."/>
            <person name="Berges H."/>
            <person name="Blanchet N."/>
            <person name="Boniface M.C."/>
            <person name="Brunel D."/>
            <person name="Catrice O."/>
            <person name="Chaidir N."/>
            <person name="Claudel C."/>
            <person name="Donnadieu C."/>
            <person name="Faraut T."/>
            <person name="Fievet G."/>
            <person name="Helmstetter N."/>
            <person name="King M."/>
            <person name="Knapp S.J."/>
            <person name="Lai Z."/>
            <person name="Le Paslier M.C."/>
            <person name="Lippi Y."/>
            <person name="Lorenzon L."/>
            <person name="Mandel J.R."/>
            <person name="Marage G."/>
            <person name="Marchand G."/>
            <person name="Marquand E."/>
            <person name="Bret-Mestries E."/>
            <person name="Morien E."/>
            <person name="Nambeesan S."/>
            <person name="Nguyen T."/>
            <person name="Pegot-Espagnet P."/>
            <person name="Pouilly N."/>
            <person name="Raftis F."/>
            <person name="Sallet E."/>
            <person name="Schiex T."/>
            <person name="Thomas J."/>
            <person name="Vandecasteele C."/>
            <person name="Vares D."/>
            <person name="Vear F."/>
            <person name="Vautrin S."/>
            <person name="Crespi M."/>
            <person name="Mangin B."/>
            <person name="Burke J.M."/>
            <person name="Salse J."/>
            <person name="Munos S."/>
            <person name="Vincourt P."/>
            <person name="Rieseberg L.H."/>
            <person name="Langlade N.B."/>
        </authorList>
    </citation>
    <scope>NUCLEOTIDE SEQUENCE [LARGE SCALE GENOMIC DNA]</scope>
    <source>
        <strain evidence="3">cv. SF193</strain>
        <tissue evidence="1">Leaves</tissue>
    </source>
</reference>
<dbReference type="AlphaFoldDB" id="A0A251TB23"/>
<evidence type="ECO:0000313" key="1">
    <source>
        <dbReference type="EMBL" id="KAF5781508.1"/>
    </source>
</evidence>
<dbReference type="EMBL" id="CM007900">
    <property type="protein sequence ID" value="OTG07969.1"/>
    <property type="molecule type" value="Genomic_DNA"/>
</dbReference>
<name>A0A251TB23_HELAN</name>
<accession>A0A251TB23</accession>
<reference evidence="2" key="2">
    <citation type="submission" date="2017-02" db="EMBL/GenBank/DDBJ databases">
        <title>Sunflower complete genome.</title>
        <authorList>
            <person name="Langlade N."/>
            <person name="Munos S."/>
        </authorList>
    </citation>
    <scope>NUCLEOTIDE SEQUENCE [LARGE SCALE GENOMIC DNA]</scope>
    <source>
        <tissue evidence="2">Leaves</tissue>
    </source>
</reference>
<proteinExistence type="predicted"/>
<sequence length="61" mass="6833">MLNEEGRVDVGQVTLTTTRYLSGRNSERHVAMLRVSAFRRRTGGIWRSCNPSHIMRGGSGN</sequence>
<dbReference type="EMBL" id="MNCJ02000326">
    <property type="protein sequence ID" value="KAF5781508.1"/>
    <property type="molecule type" value="Genomic_DNA"/>
</dbReference>
<dbReference type="InParanoid" id="A0A251TB23"/>
<gene>
    <name evidence="2" type="ORF">HannXRQ_Chr11g0336431</name>
    <name evidence="1" type="ORF">HanXRQr2_Chr11g0484491</name>
</gene>
<evidence type="ECO:0000313" key="2">
    <source>
        <dbReference type="EMBL" id="OTG07969.1"/>
    </source>
</evidence>
<reference evidence="1" key="3">
    <citation type="submission" date="2020-06" db="EMBL/GenBank/DDBJ databases">
        <title>Helianthus annuus Genome sequencing and assembly Release 2.</title>
        <authorList>
            <person name="Gouzy J."/>
            <person name="Langlade N."/>
            <person name="Munos S."/>
        </authorList>
    </citation>
    <scope>NUCLEOTIDE SEQUENCE</scope>
    <source>
        <tissue evidence="1">Leaves</tissue>
    </source>
</reference>
<dbReference type="Proteomes" id="UP000215914">
    <property type="component" value="Chromosome 11"/>
</dbReference>
<organism evidence="2 3">
    <name type="scientific">Helianthus annuus</name>
    <name type="common">Common sunflower</name>
    <dbReference type="NCBI Taxonomy" id="4232"/>
    <lineage>
        <taxon>Eukaryota</taxon>
        <taxon>Viridiplantae</taxon>
        <taxon>Streptophyta</taxon>
        <taxon>Embryophyta</taxon>
        <taxon>Tracheophyta</taxon>
        <taxon>Spermatophyta</taxon>
        <taxon>Magnoliopsida</taxon>
        <taxon>eudicotyledons</taxon>
        <taxon>Gunneridae</taxon>
        <taxon>Pentapetalae</taxon>
        <taxon>asterids</taxon>
        <taxon>campanulids</taxon>
        <taxon>Asterales</taxon>
        <taxon>Asteraceae</taxon>
        <taxon>Asteroideae</taxon>
        <taxon>Heliantheae alliance</taxon>
        <taxon>Heliantheae</taxon>
        <taxon>Helianthus</taxon>
    </lineage>
</organism>
<evidence type="ECO:0000313" key="3">
    <source>
        <dbReference type="Proteomes" id="UP000215914"/>
    </source>
</evidence>